<evidence type="ECO:0008006" key="3">
    <source>
        <dbReference type="Google" id="ProtNLM"/>
    </source>
</evidence>
<sequence length="156" mass="17179">MKEVEFQTTASPDKATVNIVRRAVFLGDGAKVEVWDEDKFIGTLSAGNLLQYQTEPGEHTFMVYVQGSWGAAKGQLKPGRTYYLKFNMPWGGGVHLGVAESTDPRIPEWNTMTTVTIDNTSQKDIPEKYILEAREVLKGVEAGSIKATPITDTNAL</sequence>
<organism evidence="1 2">
    <name type="scientific">Kangiella aquimarina</name>
    <dbReference type="NCBI Taxonomy" id="261965"/>
    <lineage>
        <taxon>Bacteria</taxon>
        <taxon>Pseudomonadati</taxon>
        <taxon>Pseudomonadota</taxon>
        <taxon>Gammaproteobacteria</taxon>
        <taxon>Kangiellales</taxon>
        <taxon>Kangiellaceae</taxon>
        <taxon>Kangiella</taxon>
    </lineage>
</organism>
<dbReference type="RefSeq" id="WP_211215574.1">
    <property type="nucleotide sequence ID" value="NZ_CP140158.1"/>
</dbReference>
<accession>A0ABZ0X6Y2</accession>
<keyword evidence="2" id="KW-1185">Reference proteome</keyword>
<proteinExistence type="predicted"/>
<protein>
    <recommendedName>
        <fullName evidence="3">DUF2846 domain-containing protein</fullName>
    </recommendedName>
</protein>
<reference evidence="1 2" key="1">
    <citation type="submission" date="2023-11" db="EMBL/GenBank/DDBJ databases">
        <title>MicrobeMod: A computational toolkit for identifying prokaryotic methylation and restriction-modification with nanopore sequencing.</title>
        <authorList>
            <person name="Crits-Christoph A."/>
            <person name="Kang S.C."/>
            <person name="Lee H."/>
            <person name="Ostrov N."/>
        </authorList>
    </citation>
    <scope>NUCLEOTIDE SEQUENCE [LARGE SCALE GENOMIC DNA]</scope>
    <source>
        <strain evidence="1 2">DSMZ 16071</strain>
    </source>
</reference>
<dbReference type="Proteomes" id="UP001324185">
    <property type="component" value="Chromosome"/>
</dbReference>
<name>A0ABZ0X6Y2_9GAMM</name>
<gene>
    <name evidence="1" type="ORF">SR900_05575</name>
</gene>
<evidence type="ECO:0000313" key="2">
    <source>
        <dbReference type="Proteomes" id="UP001324185"/>
    </source>
</evidence>
<dbReference type="EMBL" id="CP140158">
    <property type="protein sequence ID" value="WQG86357.1"/>
    <property type="molecule type" value="Genomic_DNA"/>
</dbReference>
<evidence type="ECO:0000313" key="1">
    <source>
        <dbReference type="EMBL" id="WQG86357.1"/>
    </source>
</evidence>